<keyword evidence="2 3" id="KW-0808">Transferase</keyword>
<name>A0A2S8SS75_9BACT</name>
<organism evidence="5 6">
    <name type="scientific">Abditibacterium utsteinense</name>
    <dbReference type="NCBI Taxonomy" id="1960156"/>
    <lineage>
        <taxon>Bacteria</taxon>
        <taxon>Pseudomonadati</taxon>
        <taxon>Abditibacteriota</taxon>
        <taxon>Abditibacteriia</taxon>
        <taxon>Abditibacteriales</taxon>
        <taxon>Abditibacteriaceae</taxon>
        <taxon>Abditibacterium</taxon>
    </lineage>
</organism>
<evidence type="ECO:0000313" key="6">
    <source>
        <dbReference type="Proteomes" id="UP000237684"/>
    </source>
</evidence>
<evidence type="ECO:0000256" key="3">
    <source>
        <dbReference type="RuleBase" id="RU003694"/>
    </source>
</evidence>
<keyword evidence="6" id="KW-1185">Reference proteome</keyword>
<dbReference type="InParanoid" id="A0A2S8SS75"/>
<dbReference type="PROSITE" id="PS00606">
    <property type="entry name" value="KS3_1"/>
    <property type="match status" value="1"/>
</dbReference>
<dbReference type="InterPro" id="IPR018201">
    <property type="entry name" value="Ketoacyl_synth_AS"/>
</dbReference>
<dbReference type="CDD" id="cd00834">
    <property type="entry name" value="KAS_I_II"/>
    <property type="match status" value="1"/>
</dbReference>
<accession>A0A2S8SS75</accession>
<dbReference type="InterPro" id="IPR014031">
    <property type="entry name" value="Ketoacyl_synth_C"/>
</dbReference>
<reference evidence="5 6" key="1">
    <citation type="journal article" date="2018" name="Syst. Appl. Microbiol.">
        <title>Abditibacterium utsteinense sp. nov., the first cultivated member of candidate phylum FBP, isolated from ice-free Antarctic soil samples.</title>
        <authorList>
            <person name="Tahon G."/>
            <person name="Tytgat B."/>
            <person name="Lebbe L."/>
            <person name="Carlier A."/>
            <person name="Willems A."/>
        </authorList>
    </citation>
    <scope>NUCLEOTIDE SEQUENCE [LARGE SCALE GENOMIC DNA]</scope>
    <source>
        <strain evidence="5 6">LMG 29911</strain>
    </source>
</reference>
<dbReference type="Pfam" id="PF02801">
    <property type="entry name" value="Ketoacyl-synt_C"/>
    <property type="match status" value="1"/>
</dbReference>
<dbReference type="InterPro" id="IPR000794">
    <property type="entry name" value="Beta-ketoacyl_synthase"/>
</dbReference>
<dbReference type="AlphaFoldDB" id="A0A2S8SS75"/>
<dbReference type="PROSITE" id="PS52004">
    <property type="entry name" value="KS3_2"/>
    <property type="match status" value="1"/>
</dbReference>
<gene>
    <name evidence="5" type="ORF">B1R32_110116</name>
</gene>
<dbReference type="PANTHER" id="PTHR11712">
    <property type="entry name" value="POLYKETIDE SYNTHASE-RELATED"/>
    <property type="match status" value="1"/>
</dbReference>
<dbReference type="Pfam" id="PF00109">
    <property type="entry name" value="ketoacyl-synt"/>
    <property type="match status" value="1"/>
</dbReference>
<comment type="similarity">
    <text evidence="1 3">Belongs to the thiolase-like superfamily. Beta-ketoacyl-ACP synthases family.</text>
</comment>
<feature type="domain" description="Ketosynthase family 3 (KS3)" evidence="4">
    <location>
        <begin position="1"/>
        <end position="347"/>
    </location>
</feature>
<dbReference type="PANTHER" id="PTHR11712:SF336">
    <property type="entry name" value="3-OXOACYL-[ACYL-CARRIER-PROTEIN] SYNTHASE, MITOCHONDRIAL"/>
    <property type="match status" value="1"/>
</dbReference>
<dbReference type="Gene3D" id="3.40.47.10">
    <property type="match status" value="1"/>
</dbReference>
<dbReference type="Proteomes" id="UP000237684">
    <property type="component" value="Unassembled WGS sequence"/>
</dbReference>
<dbReference type="InterPro" id="IPR016039">
    <property type="entry name" value="Thiolase-like"/>
</dbReference>
<protein>
    <submittedName>
        <fullName evidence="5">3-oxoacyl-(Acyl-carrier-protein) synthase</fullName>
    </submittedName>
</protein>
<dbReference type="SUPFAM" id="SSF53901">
    <property type="entry name" value="Thiolase-like"/>
    <property type="match status" value="2"/>
</dbReference>
<dbReference type="SMART" id="SM00825">
    <property type="entry name" value="PKS_KS"/>
    <property type="match status" value="1"/>
</dbReference>
<dbReference type="GO" id="GO:0004315">
    <property type="term" value="F:3-oxoacyl-[acyl-carrier-protein] synthase activity"/>
    <property type="evidence" value="ECO:0007669"/>
    <property type="project" value="InterPro"/>
</dbReference>
<evidence type="ECO:0000313" key="5">
    <source>
        <dbReference type="EMBL" id="PQV63650.1"/>
    </source>
</evidence>
<evidence type="ECO:0000256" key="1">
    <source>
        <dbReference type="ARBA" id="ARBA00008467"/>
    </source>
</evidence>
<dbReference type="InterPro" id="IPR020841">
    <property type="entry name" value="PKS_Beta-ketoAc_synthase_dom"/>
</dbReference>
<evidence type="ECO:0000259" key="4">
    <source>
        <dbReference type="PROSITE" id="PS52004"/>
    </source>
</evidence>
<evidence type="ECO:0000256" key="2">
    <source>
        <dbReference type="ARBA" id="ARBA00022679"/>
    </source>
</evidence>
<dbReference type="InterPro" id="IPR014030">
    <property type="entry name" value="Ketoacyl_synth_N"/>
</dbReference>
<proteinExistence type="inferred from homology"/>
<comment type="caution">
    <text evidence="5">The sequence shown here is derived from an EMBL/GenBank/DDBJ whole genome shotgun (WGS) entry which is preliminary data.</text>
</comment>
<dbReference type="EMBL" id="NIGF01000010">
    <property type="protein sequence ID" value="PQV63650.1"/>
    <property type="molecule type" value="Genomic_DNA"/>
</dbReference>
<sequence>MRVAITDFFASYVIASQNRGSALHPHSSLQFPDFSTSLFGDPLFCARRILNNVPYDSARLGLVCGSSKGDLNALPLWVDEQRVEWTPDVFVHHLAESLKSSGPSLSPNAACATGAHSLALGAGWIQDGRTDFVFAGAVEFPQPEIILAAYKNMNALSKSGIMRPFDARRDGFVPSSGFGFLLLESEERARKRGAEIHGFLSGTSLKCDATHMTSMHASGEFIARAIEDALQKAGNPKIDYINAHGTATQNDLVEARAIERVFGNRVPVSSTKPLTGHLLGASGAVEAVICLLAMRENFAPPTLNLEDVDTELNLDFVPQIGRKMEINATLSLNYGFGGHIGALVFERN</sequence>
<dbReference type="RefSeq" id="WP_170065505.1">
    <property type="nucleotide sequence ID" value="NZ_NIGF01000010.1"/>
</dbReference>
<dbReference type="GO" id="GO:0006633">
    <property type="term" value="P:fatty acid biosynthetic process"/>
    <property type="evidence" value="ECO:0007669"/>
    <property type="project" value="InterPro"/>
</dbReference>